<dbReference type="GO" id="GO:0004660">
    <property type="term" value="F:protein farnesyltransferase activity"/>
    <property type="evidence" value="ECO:0007669"/>
    <property type="project" value="TreeGrafter"/>
</dbReference>
<proteinExistence type="inferred from homology"/>
<dbReference type="PROSITE" id="PS51147">
    <property type="entry name" value="PFTA"/>
    <property type="match status" value="1"/>
</dbReference>
<dbReference type="AlphaFoldDB" id="A0A6V7PRW0"/>
<dbReference type="EMBL" id="LR862151">
    <property type="protein sequence ID" value="CAD1833579.1"/>
    <property type="molecule type" value="Genomic_DNA"/>
</dbReference>
<comment type="similarity">
    <text evidence="1">Belongs to the protein prenyltransferase subunit alpha family.</text>
</comment>
<dbReference type="PANTHER" id="PTHR11129:SF10">
    <property type="entry name" value="PROTEIN PRENYLYLTRANSFERASE SUPERFAMILY PROTEIN"/>
    <property type="match status" value="1"/>
</dbReference>
<evidence type="ECO:0000313" key="5">
    <source>
        <dbReference type="EMBL" id="CAD1833579.1"/>
    </source>
</evidence>
<keyword evidence="2" id="KW-0637">Prenyltransferase</keyword>
<organism evidence="5">
    <name type="scientific">Ananas comosus var. bracteatus</name>
    <name type="common">red pineapple</name>
    <dbReference type="NCBI Taxonomy" id="296719"/>
    <lineage>
        <taxon>Eukaryota</taxon>
        <taxon>Viridiplantae</taxon>
        <taxon>Streptophyta</taxon>
        <taxon>Embryophyta</taxon>
        <taxon>Tracheophyta</taxon>
        <taxon>Spermatophyta</taxon>
        <taxon>Magnoliopsida</taxon>
        <taxon>Liliopsida</taxon>
        <taxon>Poales</taxon>
        <taxon>Bromeliaceae</taxon>
        <taxon>Bromelioideae</taxon>
        <taxon>Ananas</taxon>
    </lineage>
</organism>
<evidence type="ECO:0000256" key="3">
    <source>
        <dbReference type="ARBA" id="ARBA00022679"/>
    </source>
</evidence>
<dbReference type="Pfam" id="PF01239">
    <property type="entry name" value="PPTA"/>
    <property type="match status" value="3"/>
</dbReference>
<name>A0A6V7PRW0_ANACO</name>
<keyword evidence="4" id="KW-0677">Repeat</keyword>
<protein>
    <recommendedName>
        <fullName evidence="6">Protein prenyltransferase alpha subunit repeat-containing protein 1</fullName>
    </recommendedName>
</protein>
<evidence type="ECO:0000256" key="2">
    <source>
        <dbReference type="ARBA" id="ARBA00022602"/>
    </source>
</evidence>
<dbReference type="GO" id="GO:0005965">
    <property type="term" value="C:protein farnesyltransferase complex"/>
    <property type="evidence" value="ECO:0007669"/>
    <property type="project" value="TreeGrafter"/>
</dbReference>
<sequence length="485" mass="57130">MHYAECKLYLVFNFQLCLYVNLAKLRAGDSTHYDPFYYPALVAISSHMGCVDMMGDEYLLQQFERILEHDDLLDEVGFIHPSQFASLNEGLDATAFEISNRTPSDFDALNYDETAFWTKDHKLAISTEILPQLSKAARRAYFDVRSGYKDSISLNMNANRSDSVTSRGSSNELLENNLLMHSKAVLILSCDFLSAWNSILQRKCNLSLFMDELRLLTLILSYSPKSECAWSHRRWVIKRIAEKCQDLQEIIDEESDLARNIVEKSKMNYRAWNHRVWLTNYMTRKQILDELDKSRKWSELHIADSCSFHYRGLLENSYRRRDEEASSSFMSNIPFLWEEEIKWNKFLIKRFMGRQSLWVYRRFLIQCWIKLFRDDCLHARQLHKDHQNGSLELQSDHQNSCVLLDLFWAKELEFLCECLNTPVDEFEDYHIQAQLAASYMLWITKQFPFLANSKHQERISELGDLKAILIKTCPDKTLLWRSLSD</sequence>
<dbReference type="GO" id="GO:0004662">
    <property type="term" value="F:CAAX-protein geranylgeranyltransferase activity"/>
    <property type="evidence" value="ECO:0007669"/>
    <property type="project" value="TreeGrafter"/>
</dbReference>
<keyword evidence="3" id="KW-0808">Transferase</keyword>
<evidence type="ECO:0000256" key="1">
    <source>
        <dbReference type="ARBA" id="ARBA00006734"/>
    </source>
</evidence>
<evidence type="ECO:0000256" key="4">
    <source>
        <dbReference type="ARBA" id="ARBA00022737"/>
    </source>
</evidence>
<dbReference type="PANTHER" id="PTHR11129">
    <property type="entry name" value="PROTEIN FARNESYLTRANSFERASE ALPHA SUBUNIT/RAB GERANYLGERANYL TRANSFERASE ALPHA SUBUNIT"/>
    <property type="match status" value="1"/>
</dbReference>
<dbReference type="InterPro" id="IPR002088">
    <property type="entry name" value="Prenyl_trans_a"/>
</dbReference>
<dbReference type="Gene3D" id="1.25.40.120">
    <property type="entry name" value="Protein prenylyltransferase"/>
    <property type="match status" value="1"/>
</dbReference>
<evidence type="ECO:0008006" key="6">
    <source>
        <dbReference type="Google" id="ProtNLM"/>
    </source>
</evidence>
<accession>A0A6V7PRW0</accession>
<reference evidence="5" key="1">
    <citation type="submission" date="2020-07" db="EMBL/GenBank/DDBJ databases">
        <authorList>
            <person name="Lin J."/>
        </authorList>
    </citation>
    <scope>NUCLEOTIDE SEQUENCE</scope>
</reference>
<gene>
    <name evidence="5" type="ORF">CB5_LOCUS16790</name>
</gene>
<dbReference type="GO" id="GO:0005953">
    <property type="term" value="C:CAAX-protein geranylgeranyltransferase complex"/>
    <property type="evidence" value="ECO:0007669"/>
    <property type="project" value="TreeGrafter"/>
</dbReference>
<dbReference type="SUPFAM" id="SSF48439">
    <property type="entry name" value="Protein prenylyltransferase"/>
    <property type="match status" value="1"/>
</dbReference>